<protein>
    <recommendedName>
        <fullName evidence="3">PRC-barrel domain containing protein</fullName>
    </recommendedName>
</protein>
<reference evidence="1 2" key="1">
    <citation type="submission" date="2019-03" db="EMBL/GenBank/DDBJ databases">
        <authorList>
            <person name="Gonzalez-Pimentel J.L."/>
        </authorList>
    </citation>
    <scope>NUCLEOTIDE SEQUENCE [LARGE SCALE GENOMIC DNA]</scope>
    <source>
        <strain evidence="1 2">JCM 31289</strain>
    </source>
</reference>
<dbReference type="EMBL" id="SRID01000161">
    <property type="protein sequence ID" value="TGB06932.1"/>
    <property type="molecule type" value="Genomic_DNA"/>
</dbReference>
<dbReference type="OrthoDB" id="3855669at2"/>
<sequence length="74" mass="8502">MVTRKDIGQRVEDEFGRVGILRDVIKDWEDPAALPWERRRQTVAFIGHERSGCEWVVPSEEVQRADAPGSPRLT</sequence>
<dbReference type="RefSeq" id="WP_135340062.1">
    <property type="nucleotide sequence ID" value="NZ_JBHLTX010000001.1"/>
</dbReference>
<proteinExistence type="predicted"/>
<keyword evidence="2" id="KW-1185">Reference proteome</keyword>
<evidence type="ECO:0008006" key="3">
    <source>
        <dbReference type="Google" id="ProtNLM"/>
    </source>
</evidence>
<comment type="caution">
    <text evidence="1">The sequence shown here is derived from an EMBL/GenBank/DDBJ whole genome shotgun (WGS) entry which is preliminary data.</text>
</comment>
<accession>A0A4Z0H5M0</accession>
<name>A0A4Z0H5M0_9ACTN</name>
<dbReference type="Proteomes" id="UP000297948">
    <property type="component" value="Unassembled WGS sequence"/>
</dbReference>
<gene>
    <name evidence="1" type="ORF">E4099_17775</name>
</gene>
<dbReference type="AlphaFoldDB" id="A0A4Z0H5M0"/>
<evidence type="ECO:0000313" key="2">
    <source>
        <dbReference type="Proteomes" id="UP000297948"/>
    </source>
</evidence>
<organism evidence="1 2">
    <name type="scientific">Streptomyces palmae</name>
    <dbReference type="NCBI Taxonomy" id="1701085"/>
    <lineage>
        <taxon>Bacteria</taxon>
        <taxon>Bacillati</taxon>
        <taxon>Actinomycetota</taxon>
        <taxon>Actinomycetes</taxon>
        <taxon>Kitasatosporales</taxon>
        <taxon>Streptomycetaceae</taxon>
        <taxon>Streptomyces</taxon>
    </lineage>
</organism>
<evidence type="ECO:0000313" key="1">
    <source>
        <dbReference type="EMBL" id="TGB06932.1"/>
    </source>
</evidence>